<organism evidence="3 4">
    <name type="scientific">Candidatus Accumulibacter phosphatis</name>
    <dbReference type="NCBI Taxonomy" id="327160"/>
    <lineage>
        <taxon>Bacteria</taxon>
        <taxon>Pseudomonadati</taxon>
        <taxon>Pseudomonadota</taxon>
        <taxon>Betaproteobacteria</taxon>
        <taxon>Candidatus Accumulibacter</taxon>
    </lineage>
</organism>
<feature type="transmembrane region" description="Helical" evidence="2">
    <location>
        <begin position="26"/>
        <end position="45"/>
    </location>
</feature>
<dbReference type="EMBL" id="SPMY01000055">
    <property type="protein sequence ID" value="NMQ29420.1"/>
    <property type="molecule type" value="Genomic_DNA"/>
</dbReference>
<evidence type="ECO:0000313" key="3">
    <source>
        <dbReference type="EMBL" id="NMQ29420.1"/>
    </source>
</evidence>
<accession>A0ABX1U162</accession>
<comment type="caution">
    <text evidence="3">The sequence shown here is derived from an EMBL/GenBank/DDBJ whole genome shotgun (WGS) entry which is preliminary data.</text>
</comment>
<dbReference type="Proteomes" id="UP000749010">
    <property type="component" value="Unassembled WGS sequence"/>
</dbReference>
<evidence type="ECO:0000256" key="1">
    <source>
        <dbReference type="SAM" id="MobiDB-lite"/>
    </source>
</evidence>
<reference evidence="3 4" key="1">
    <citation type="submission" date="2019-03" db="EMBL/GenBank/DDBJ databases">
        <title>Metabolic reconstructions from genomes of highly enriched 'Candidatus Accumulibacter' and 'Candidatus Competibacter' bioreactor populations.</title>
        <authorList>
            <person name="Annavajhala M.K."/>
            <person name="Welles L."/>
            <person name="Abbas B."/>
            <person name="Sorokin D."/>
            <person name="Park H."/>
            <person name="Van Loosdrecht M."/>
            <person name="Chandran K."/>
        </authorList>
    </citation>
    <scope>NUCLEOTIDE SEQUENCE [LARGE SCALE GENOMIC DNA]</scope>
    <source>
        <strain evidence="3 4">SBR_S</strain>
    </source>
</reference>
<evidence type="ECO:0008006" key="5">
    <source>
        <dbReference type="Google" id="ProtNLM"/>
    </source>
</evidence>
<keyword evidence="2" id="KW-0472">Membrane</keyword>
<gene>
    <name evidence="3" type="ORF">E4Q23_17605</name>
</gene>
<sequence length="79" mass="8694">MYIIVIGWLYVTVLMALTESSVVAGILSLTFYGLLPTALLLWLFGGPTRRRRAARMASNASDTRSETRGGANDHPPQDR</sequence>
<proteinExistence type="predicted"/>
<evidence type="ECO:0000313" key="4">
    <source>
        <dbReference type="Proteomes" id="UP000749010"/>
    </source>
</evidence>
<protein>
    <recommendedName>
        <fullName evidence="5">Transmembrane protein</fullName>
    </recommendedName>
</protein>
<keyword evidence="2" id="KW-0812">Transmembrane</keyword>
<keyword evidence="4" id="KW-1185">Reference proteome</keyword>
<evidence type="ECO:0000256" key="2">
    <source>
        <dbReference type="SAM" id="Phobius"/>
    </source>
</evidence>
<feature type="region of interest" description="Disordered" evidence="1">
    <location>
        <begin position="54"/>
        <end position="79"/>
    </location>
</feature>
<keyword evidence="2" id="KW-1133">Transmembrane helix</keyword>
<name>A0ABX1U162_9PROT</name>